<reference evidence="8" key="1">
    <citation type="submission" date="2023-06" db="EMBL/GenBank/DDBJ databases">
        <authorList>
            <person name="Jiang Y."/>
            <person name="Liu Q."/>
        </authorList>
    </citation>
    <scope>NUCLEOTIDE SEQUENCE</scope>
    <source>
        <strain evidence="8">CGMCC 1.12089</strain>
    </source>
</reference>
<evidence type="ECO:0000259" key="7">
    <source>
        <dbReference type="Pfam" id="PF13861"/>
    </source>
</evidence>
<evidence type="ECO:0000259" key="6">
    <source>
        <dbReference type="Pfam" id="PF13860"/>
    </source>
</evidence>
<dbReference type="Proteomes" id="UP001174908">
    <property type="component" value="Unassembled WGS sequence"/>
</dbReference>
<evidence type="ECO:0000313" key="9">
    <source>
        <dbReference type="Proteomes" id="UP001174908"/>
    </source>
</evidence>
<dbReference type="Pfam" id="PF13861">
    <property type="entry name" value="FLgD_tudor"/>
    <property type="match status" value="1"/>
</dbReference>
<comment type="caution">
    <text evidence="8">The sequence shown here is derived from an EMBL/GenBank/DDBJ whole genome shotgun (WGS) entry which is preliminary data.</text>
</comment>
<keyword evidence="9" id="KW-1185">Reference proteome</keyword>
<proteinExistence type="inferred from homology"/>
<keyword evidence="3 5" id="KW-1005">Bacterial flagellum biogenesis</keyword>
<accession>A0ABT7N4R8</accession>
<gene>
    <name evidence="8" type="ORF">QTH91_00430</name>
</gene>
<dbReference type="Gene3D" id="2.60.40.4070">
    <property type="match status" value="1"/>
</dbReference>
<keyword evidence="8" id="KW-0966">Cell projection</keyword>
<feature type="domain" description="FlgD/Vpr Ig-like" evidence="6">
    <location>
        <begin position="119"/>
        <end position="185"/>
    </location>
</feature>
<evidence type="ECO:0000256" key="1">
    <source>
        <dbReference type="ARBA" id="ARBA00010577"/>
    </source>
</evidence>
<dbReference type="InterPro" id="IPR025965">
    <property type="entry name" value="FlgD/Vpr_Ig-like"/>
</dbReference>
<organism evidence="8 9">
    <name type="scientific">Variovorax dokdonensis</name>
    <dbReference type="NCBI Taxonomy" id="344883"/>
    <lineage>
        <taxon>Bacteria</taxon>
        <taxon>Pseudomonadati</taxon>
        <taxon>Pseudomonadota</taxon>
        <taxon>Betaproteobacteria</taxon>
        <taxon>Burkholderiales</taxon>
        <taxon>Comamonadaceae</taxon>
        <taxon>Variovorax</taxon>
    </lineage>
</organism>
<evidence type="ECO:0000313" key="8">
    <source>
        <dbReference type="EMBL" id="MDM0042934.1"/>
    </source>
</evidence>
<evidence type="ECO:0000256" key="3">
    <source>
        <dbReference type="ARBA" id="ARBA00022795"/>
    </source>
</evidence>
<evidence type="ECO:0000256" key="4">
    <source>
        <dbReference type="ARBA" id="ARBA00024746"/>
    </source>
</evidence>
<protein>
    <recommendedName>
        <fullName evidence="2 5">Basal-body rod modification protein FlgD</fullName>
    </recommendedName>
</protein>
<dbReference type="RefSeq" id="WP_286658064.1">
    <property type="nucleotide sequence ID" value="NZ_JASZYV010000001.1"/>
</dbReference>
<dbReference type="Pfam" id="PF03963">
    <property type="entry name" value="FlgD"/>
    <property type="match status" value="1"/>
</dbReference>
<keyword evidence="8" id="KW-0282">Flagellum</keyword>
<dbReference type="InterPro" id="IPR025963">
    <property type="entry name" value="FLgD_Tudor"/>
</dbReference>
<dbReference type="Pfam" id="PF13860">
    <property type="entry name" value="FlgD_ig"/>
    <property type="match status" value="1"/>
</dbReference>
<name>A0ABT7N4R8_9BURK</name>
<comment type="similarity">
    <text evidence="1 5">Belongs to the FlgD family.</text>
</comment>
<keyword evidence="8" id="KW-0969">Cilium</keyword>
<feature type="domain" description="FlgD Tudor-like" evidence="7">
    <location>
        <begin position="85"/>
        <end position="226"/>
    </location>
</feature>
<dbReference type="InterPro" id="IPR005648">
    <property type="entry name" value="FlgD"/>
</dbReference>
<dbReference type="EMBL" id="JASZYV010000001">
    <property type="protein sequence ID" value="MDM0042934.1"/>
    <property type="molecule type" value="Genomic_DNA"/>
</dbReference>
<evidence type="ECO:0000256" key="5">
    <source>
        <dbReference type="RuleBase" id="RU362076"/>
    </source>
</evidence>
<sequence length="229" mass="23235">MAIADTSSISGANAASAAASATSVSSSDNEQRFLKLLVTQLNNQDPLNPMENAELTSQLAQMSTVSGIEKLNETLSGLVNQTGSNQVLQAASLIGYHVLSPGSTLTTQATADGEEPAAQAFAVQLPGTASDVQIKIVDASGKTVRTIDAGTLNEGVNAITWDGKDDLGQAVPAGQYSFNVAATNGSSAVSATALTFAQVAAVKQGTDGGVTLELVSGKSIGLSDVRMYL</sequence>
<dbReference type="Gene3D" id="2.30.30.910">
    <property type="match status" value="1"/>
</dbReference>
<comment type="function">
    <text evidence="4 5">Required for flagellar hook formation. May act as a scaffolding protein.</text>
</comment>
<evidence type="ECO:0000256" key="2">
    <source>
        <dbReference type="ARBA" id="ARBA00016013"/>
    </source>
</evidence>